<dbReference type="PROSITE" id="PS00061">
    <property type="entry name" value="ADH_SHORT"/>
    <property type="match status" value="1"/>
</dbReference>
<comment type="similarity">
    <text evidence="1">Belongs to the short-chain dehydrogenases/reductases (SDR) family.</text>
</comment>
<accession>E4RXQ3</accession>
<organism evidence="2 3">
    <name type="scientific">Leadbetterella byssophila (strain DSM 17132 / JCM 16389 / KACC 11308 / NBRC 106382 / 4M15)</name>
    <dbReference type="NCBI Taxonomy" id="649349"/>
    <lineage>
        <taxon>Bacteria</taxon>
        <taxon>Pseudomonadati</taxon>
        <taxon>Bacteroidota</taxon>
        <taxon>Cytophagia</taxon>
        <taxon>Cytophagales</taxon>
        <taxon>Leadbetterellaceae</taxon>
        <taxon>Leadbetterella</taxon>
    </lineage>
</organism>
<protein>
    <submittedName>
        <fullName evidence="2">Short-chain dehydrogenase/reductase SDR</fullName>
    </submittedName>
</protein>
<dbReference type="HOGENOM" id="CLU_010194_1_2_10"/>
<dbReference type="PRINTS" id="PR00080">
    <property type="entry name" value="SDRFAMILY"/>
</dbReference>
<evidence type="ECO:0000313" key="2">
    <source>
        <dbReference type="EMBL" id="ADQ18117.1"/>
    </source>
</evidence>
<dbReference type="eggNOG" id="COG1028">
    <property type="taxonomic scope" value="Bacteria"/>
</dbReference>
<dbReference type="GO" id="GO:0016616">
    <property type="term" value="F:oxidoreductase activity, acting on the CH-OH group of donors, NAD or NADP as acceptor"/>
    <property type="evidence" value="ECO:0007669"/>
    <property type="project" value="TreeGrafter"/>
</dbReference>
<dbReference type="EMBL" id="CP002305">
    <property type="protein sequence ID" value="ADQ18117.1"/>
    <property type="molecule type" value="Genomic_DNA"/>
</dbReference>
<keyword evidence="3" id="KW-1185">Reference proteome</keyword>
<sequence length="281" mass="30106">MIFIRKIKNWIKRRLVYYNSSVPYVFSGGRNDLAGKIAVITGGSGVIGRSIAIKLAGMGAKVYVSGTSLEKINLVVDEIKTMGFNAEALEMDLKNELDIEAQFRKIYNRESSIDILVNSAGGSSRDKNENICGLPVGVLDDILDVNLRGTILCCREASKYMINSGYGKIICITSVIGLNGKARFSDYAAAKAGIIAFVKSIAMELGPHGITVNCVSPGKVPRGLISGIHADSIKKTNYLNRLGTPHDVANAVGFLVQDCSEFITGQNLVVDGGRSLGLKGD</sequence>
<reference key="1">
    <citation type="submission" date="2010-11" db="EMBL/GenBank/DDBJ databases">
        <title>The complete genome of Leadbetterella byssophila DSM 17132.</title>
        <authorList>
            <consortium name="US DOE Joint Genome Institute (JGI-PGF)"/>
            <person name="Lucas S."/>
            <person name="Copeland A."/>
            <person name="Lapidus A."/>
            <person name="Glavina del Rio T."/>
            <person name="Dalin E."/>
            <person name="Tice H."/>
            <person name="Bruce D."/>
            <person name="Goodwin L."/>
            <person name="Pitluck S."/>
            <person name="Kyrpides N."/>
            <person name="Mavromatis K."/>
            <person name="Ivanova N."/>
            <person name="Teshima H."/>
            <person name="Brettin T."/>
            <person name="Detter J.C."/>
            <person name="Han C."/>
            <person name="Tapia R."/>
            <person name="Land M."/>
            <person name="Hauser L."/>
            <person name="Markowitz V."/>
            <person name="Cheng J.-F."/>
            <person name="Hugenholtz P."/>
            <person name="Woyke T."/>
            <person name="Wu D."/>
            <person name="Tindall B."/>
            <person name="Pomrenke H.G."/>
            <person name="Brambilla E."/>
            <person name="Klenk H.-P."/>
            <person name="Eisen J.A."/>
        </authorList>
    </citation>
    <scope>NUCLEOTIDE SEQUENCE [LARGE SCALE GENOMIC DNA]</scope>
    <source>
        <strain>DSM 17132</strain>
    </source>
</reference>
<dbReference type="InterPro" id="IPR002347">
    <property type="entry name" value="SDR_fam"/>
</dbReference>
<name>E4RXQ3_LEAB4</name>
<dbReference type="Gene3D" id="3.40.50.720">
    <property type="entry name" value="NAD(P)-binding Rossmann-like Domain"/>
    <property type="match status" value="1"/>
</dbReference>
<dbReference type="OrthoDB" id="9788235at2"/>
<evidence type="ECO:0000256" key="1">
    <source>
        <dbReference type="ARBA" id="ARBA00006484"/>
    </source>
</evidence>
<dbReference type="Pfam" id="PF13561">
    <property type="entry name" value="adh_short_C2"/>
    <property type="match status" value="1"/>
</dbReference>
<dbReference type="InterPro" id="IPR036291">
    <property type="entry name" value="NAD(P)-bd_dom_sf"/>
</dbReference>
<dbReference type="KEGG" id="lby:Lbys_2452"/>
<dbReference type="InterPro" id="IPR020904">
    <property type="entry name" value="Sc_DH/Rdtase_CS"/>
</dbReference>
<proteinExistence type="inferred from homology"/>
<dbReference type="STRING" id="649349.Lbys_2452"/>
<dbReference type="GO" id="GO:0030497">
    <property type="term" value="P:fatty acid elongation"/>
    <property type="evidence" value="ECO:0007669"/>
    <property type="project" value="TreeGrafter"/>
</dbReference>
<dbReference type="FunFam" id="3.40.50.720:FF:000084">
    <property type="entry name" value="Short-chain dehydrogenase reductase"/>
    <property type="match status" value="1"/>
</dbReference>
<reference evidence="2 3" key="2">
    <citation type="journal article" date="2011" name="Stand. Genomic Sci.">
        <title>Complete genome sequence of Leadbetterella byssophila type strain (4M15).</title>
        <authorList>
            <person name="Abt B."/>
            <person name="Teshima H."/>
            <person name="Lucas S."/>
            <person name="Lapidus A."/>
            <person name="Del Rio T.G."/>
            <person name="Nolan M."/>
            <person name="Tice H."/>
            <person name="Cheng J.F."/>
            <person name="Pitluck S."/>
            <person name="Liolios K."/>
            <person name="Pagani I."/>
            <person name="Ivanova N."/>
            <person name="Mavromatis K."/>
            <person name="Pati A."/>
            <person name="Tapia R."/>
            <person name="Han C."/>
            <person name="Goodwin L."/>
            <person name="Chen A."/>
            <person name="Palaniappan K."/>
            <person name="Land M."/>
            <person name="Hauser L."/>
            <person name="Chang Y.J."/>
            <person name="Jeffries C.D."/>
            <person name="Rohde M."/>
            <person name="Goker M."/>
            <person name="Tindall B.J."/>
            <person name="Detter J.C."/>
            <person name="Woyke T."/>
            <person name="Bristow J."/>
            <person name="Eisen J.A."/>
            <person name="Markowitz V."/>
            <person name="Hugenholtz P."/>
            <person name="Klenk H.P."/>
            <person name="Kyrpides N.C."/>
        </authorList>
    </citation>
    <scope>NUCLEOTIDE SEQUENCE [LARGE SCALE GENOMIC DNA]</scope>
    <source>
        <strain evidence="3">DSM 17132 / JCM 16389 / KACC 11308 / NBRC 106382 / 4M15</strain>
    </source>
</reference>
<dbReference type="RefSeq" id="WP_013409157.1">
    <property type="nucleotide sequence ID" value="NC_014655.1"/>
</dbReference>
<dbReference type="PANTHER" id="PTHR42760:SF40">
    <property type="entry name" value="3-OXOACYL-[ACYL-CARRIER-PROTEIN] REDUCTASE, CHLOROPLASTIC"/>
    <property type="match status" value="1"/>
</dbReference>
<dbReference type="AlphaFoldDB" id="E4RXQ3"/>
<evidence type="ECO:0000313" key="3">
    <source>
        <dbReference type="Proteomes" id="UP000007435"/>
    </source>
</evidence>
<dbReference type="SUPFAM" id="SSF51735">
    <property type="entry name" value="NAD(P)-binding Rossmann-fold domains"/>
    <property type="match status" value="1"/>
</dbReference>
<gene>
    <name evidence="2" type="ordered locus">Lbys_2452</name>
</gene>
<dbReference type="PANTHER" id="PTHR42760">
    <property type="entry name" value="SHORT-CHAIN DEHYDROGENASES/REDUCTASES FAMILY MEMBER"/>
    <property type="match status" value="1"/>
</dbReference>
<dbReference type="PRINTS" id="PR00081">
    <property type="entry name" value="GDHRDH"/>
</dbReference>
<dbReference type="Proteomes" id="UP000007435">
    <property type="component" value="Chromosome"/>
</dbReference>